<evidence type="ECO:0000313" key="1">
    <source>
        <dbReference type="EMBL" id="DAF99622.1"/>
    </source>
</evidence>
<accession>A0A8S5UZ53</accession>
<sequence length="57" mass="6519">MEKKMKTKEKVDLVLTNLYRIETKGEATMIMADCIKVLASVSQELAKQDEKTAEDDR</sequence>
<reference evidence="1" key="1">
    <citation type="journal article" date="2021" name="Proc. Natl. Acad. Sci. U.S.A.">
        <title>A Catalog of Tens of Thousands of Viruses from Human Metagenomes Reveals Hidden Associations with Chronic Diseases.</title>
        <authorList>
            <person name="Tisza M.J."/>
            <person name="Buck C.B."/>
        </authorList>
    </citation>
    <scope>NUCLEOTIDE SEQUENCE</scope>
    <source>
        <strain evidence="1">CtkKt3</strain>
    </source>
</reference>
<name>A0A8S5UZ53_9CAUD</name>
<proteinExistence type="predicted"/>
<dbReference type="EMBL" id="BK016169">
    <property type="protein sequence ID" value="DAF99622.1"/>
    <property type="molecule type" value="Genomic_DNA"/>
</dbReference>
<organism evidence="1">
    <name type="scientific">Siphoviridae sp. ctkKt3</name>
    <dbReference type="NCBI Taxonomy" id="2825642"/>
    <lineage>
        <taxon>Viruses</taxon>
        <taxon>Duplodnaviria</taxon>
        <taxon>Heunggongvirae</taxon>
        <taxon>Uroviricota</taxon>
        <taxon>Caudoviricetes</taxon>
    </lineage>
</organism>
<protein>
    <submittedName>
        <fullName evidence="1">Uncharacterized protein</fullName>
    </submittedName>
</protein>